<dbReference type="Proteomes" id="UP000612746">
    <property type="component" value="Unassembled WGS sequence"/>
</dbReference>
<name>A0A8H7UFN4_9FUNG</name>
<sequence>MNQPESGQTVDEFCYRFKAACPDVVAANQPKATLNQVCEQAPKPGQANAYCTGTENGQITAYTTEVAAELLASLP</sequence>
<evidence type="ECO:0000313" key="1">
    <source>
        <dbReference type="EMBL" id="KAG2183996.1"/>
    </source>
</evidence>
<protein>
    <submittedName>
        <fullName evidence="1">Uncharacterized protein</fullName>
    </submittedName>
</protein>
<dbReference type="EMBL" id="JAEPRA010000006">
    <property type="protein sequence ID" value="KAG2183996.1"/>
    <property type="molecule type" value="Genomic_DNA"/>
</dbReference>
<proteinExistence type="predicted"/>
<organism evidence="1 2">
    <name type="scientific">Umbelopsis vinacea</name>
    <dbReference type="NCBI Taxonomy" id="44442"/>
    <lineage>
        <taxon>Eukaryota</taxon>
        <taxon>Fungi</taxon>
        <taxon>Fungi incertae sedis</taxon>
        <taxon>Mucoromycota</taxon>
        <taxon>Mucoromycotina</taxon>
        <taxon>Umbelopsidomycetes</taxon>
        <taxon>Umbelopsidales</taxon>
        <taxon>Umbelopsidaceae</taxon>
        <taxon>Umbelopsis</taxon>
    </lineage>
</organism>
<dbReference type="OrthoDB" id="2276167at2759"/>
<dbReference type="AlphaFoldDB" id="A0A8H7UFN4"/>
<evidence type="ECO:0000313" key="2">
    <source>
        <dbReference type="Proteomes" id="UP000612746"/>
    </source>
</evidence>
<accession>A0A8H7UFN4</accession>
<gene>
    <name evidence="1" type="ORF">INT44_009007</name>
</gene>
<comment type="caution">
    <text evidence="1">The sequence shown here is derived from an EMBL/GenBank/DDBJ whole genome shotgun (WGS) entry which is preliminary data.</text>
</comment>
<keyword evidence="2" id="KW-1185">Reference proteome</keyword>
<reference evidence="1" key="1">
    <citation type="submission" date="2020-12" db="EMBL/GenBank/DDBJ databases">
        <title>Metabolic potential, ecology and presence of endohyphal bacteria is reflected in genomic diversity of Mucoromycotina.</title>
        <authorList>
            <person name="Muszewska A."/>
            <person name="Okrasinska A."/>
            <person name="Steczkiewicz K."/>
            <person name="Drgas O."/>
            <person name="Orlowska M."/>
            <person name="Perlinska-Lenart U."/>
            <person name="Aleksandrzak-Piekarczyk T."/>
            <person name="Szatraj K."/>
            <person name="Zielenkiewicz U."/>
            <person name="Pilsyk S."/>
            <person name="Malc E."/>
            <person name="Mieczkowski P."/>
            <person name="Kruszewska J.S."/>
            <person name="Biernat P."/>
            <person name="Pawlowska J."/>
        </authorList>
    </citation>
    <scope>NUCLEOTIDE SEQUENCE</scope>
    <source>
        <strain evidence="1">WA0000051536</strain>
    </source>
</reference>